<dbReference type="AlphaFoldDB" id="A0A9D2MIL0"/>
<dbReference type="EMBL" id="DWXN01000012">
    <property type="protein sequence ID" value="HJB75475.1"/>
    <property type="molecule type" value="Genomic_DNA"/>
</dbReference>
<organism evidence="2 3">
    <name type="scientific">Candidatus Eubacterium faecale</name>
    <dbReference type="NCBI Taxonomy" id="2838568"/>
    <lineage>
        <taxon>Bacteria</taxon>
        <taxon>Bacillati</taxon>
        <taxon>Bacillota</taxon>
        <taxon>Clostridia</taxon>
        <taxon>Eubacteriales</taxon>
        <taxon>Eubacteriaceae</taxon>
        <taxon>Eubacterium</taxon>
    </lineage>
</organism>
<reference evidence="2" key="1">
    <citation type="journal article" date="2021" name="PeerJ">
        <title>Extensive microbial diversity within the chicken gut microbiome revealed by metagenomics and culture.</title>
        <authorList>
            <person name="Gilroy R."/>
            <person name="Ravi A."/>
            <person name="Getino M."/>
            <person name="Pursley I."/>
            <person name="Horton D.L."/>
            <person name="Alikhan N.F."/>
            <person name="Baker D."/>
            <person name="Gharbi K."/>
            <person name="Hall N."/>
            <person name="Watson M."/>
            <person name="Adriaenssens E.M."/>
            <person name="Foster-Nyarko E."/>
            <person name="Jarju S."/>
            <person name="Secka A."/>
            <person name="Antonio M."/>
            <person name="Oren A."/>
            <person name="Chaudhuri R.R."/>
            <person name="La Ragione R."/>
            <person name="Hildebrand F."/>
            <person name="Pallen M.J."/>
        </authorList>
    </citation>
    <scope>NUCLEOTIDE SEQUENCE</scope>
    <source>
        <strain evidence="2">CHK188-16595</strain>
    </source>
</reference>
<dbReference type="PROSITE" id="PS51257">
    <property type="entry name" value="PROKAR_LIPOPROTEIN"/>
    <property type="match status" value="1"/>
</dbReference>
<evidence type="ECO:0008006" key="4">
    <source>
        <dbReference type="Google" id="ProtNLM"/>
    </source>
</evidence>
<dbReference type="Proteomes" id="UP000823877">
    <property type="component" value="Unassembled WGS sequence"/>
</dbReference>
<protein>
    <recommendedName>
        <fullName evidence="4">Transglutaminase-like domain-containing protein</fullName>
    </recommendedName>
</protein>
<evidence type="ECO:0000313" key="2">
    <source>
        <dbReference type="EMBL" id="HJB75475.1"/>
    </source>
</evidence>
<proteinExistence type="predicted"/>
<feature type="chain" id="PRO_5038876222" description="Transglutaminase-like domain-containing protein" evidence="1">
    <location>
        <begin position="27"/>
        <end position="296"/>
    </location>
</feature>
<evidence type="ECO:0000313" key="3">
    <source>
        <dbReference type="Proteomes" id="UP000823877"/>
    </source>
</evidence>
<accession>A0A9D2MIL0</accession>
<sequence>MKKFLSFFCVAAVICCIFSGCSTQSAKDAGFSLAYTYDSHYSNIDEGVIQVYDDLCAAVSQGETSISVNNESYSDASRLFYICFPLSSLVSDINLNSDGSLRITYKETQSQHKELVEQFTDKVYAILSDCGYPDIKGNALLLNLYSYVAENVQQDLDHSTAYDGIISGAGSSSAYEAMFRYLVQQAGFSASRVYGVSYDGTHFLTEVDVDGELYYFDPCAENTYSAGKGLSYFGLGYIGLQQMGLGSEVYYSDDASIPFQQDSGRFDDLFQTVSYQYENGTLTAAKKSGIIVEIAL</sequence>
<name>A0A9D2MIL0_9FIRM</name>
<feature type="signal peptide" evidence="1">
    <location>
        <begin position="1"/>
        <end position="26"/>
    </location>
</feature>
<gene>
    <name evidence="2" type="ORF">IAA37_07395</name>
</gene>
<comment type="caution">
    <text evidence="2">The sequence shown here is derived from an EMBL/GenBank/DDBJ whole genome shotgun (WGS) entry which is preliminary data.</text>
</comment>
<reference evidence="2" key="2">
    <citation type="submission" date="2021-04" db="EMBL/GenBank/DDBJ databases">
        <authorList>
            <person name="Gilroy R."/>
        </authorList>
    </citation>
    <scope>NUCLEOTIDE SEQUENCE</scope>
    <source>
        <strain evidence="2">CHK188-16595</strain>
    </source>
</reference>
<evidence type="ECO:0000256" key="1">
    <source>
        <dbReference type="SAM" id="SignalP"/>
    </source>
</evidence>
<keyword evidence="1" id="KW-0732">Signal</keyword>